<proteinExistence type="predicted"/>
<dbReference type="EMBL" id="GDID01003189">
    <property type="protein sequence ID" value="JAP93417.1"/>
    <property type="molecule type" value="Transcribed_RNA"/>
</dbReference>
<evidence type="ECO:0000313" key="2">
    <source>
        <dbReference type="EMBL" id="JAP93417.1"/>
    </source>
</evidence>
<dbReference type="AlphaFoldDB" id="A0A146KA25"/>
<organism evidence="2">
    <name type="scientific">Trepomonas sp. PC1</name>
    <dbReference type="NCBI Taxonomy" id="1076344"/>
    <lineage>
        <taxon>Eukaryota</taxon>
        <taxon>Metamonada</taxon>
        <taxon>Diplomonadida</taxon>
        <taxon>Hexamitidae</taxon>
        <taxon>Hexamitinae</taxon>
        <taxon>Trepomonas</taxon>
    </lineage>
</organism>
<evidence type="ECO:0000259" key="1">
    <source>
        <dbReference type="Pfam" id="PF04326"/>
    </source>
</evidence>
<sequence>GNEFKTIYFESLSKQIFQYIRLCLNGFLNTYGGNIVIGVNQKREAVGILHSIPQNDELRLMIDAYVNAFVPQVDNDNIIMQFHHLDKPRVGERQFF</sequence>
<name>A0A146KA25_9EUKA</name>
<gene>
    <name evidence="2" type="ORF">TPC1_14312</name>
</gene>
<protein>
    <submittedName>
        <fullName evidence="2">Divergent AAA domain-containing protein</fullName>
    </submittedName>
</protein>
<dbReference type="InterPro" id="IPR038461">
    <property type="entry name" value="Schlafen_AlbA_2_dom_sf"/>
</dbReference>
<feature type="non-terminal residue" evidence="2">
    <location>
        <position position="96"/>
    </location>
</feature>
<accession>A0A146KA25</accession>
<feature type="domain" description="Schlafen AlbA-2" evidence="1">
    <location>
        <begin position="3"/>
        <end position="74"/>
    </location>
</feature>
<dbReference type="Pfam" id="PF04326">
    <property type="entry name" value="SLFN_AlbA_2"/>
    <property type="match status" value="1"/>
</dbReference>
<dbReference type="InterPro" id="IPR007421">
    <property type="entry name" value="Schlafen_AlbA_2_dom"/>
</dbReference>
<dbReference type="Gene3D" id="3.30.950.30">
    <property type="entry name" value="Schlafen, AAA domain"/>
    <property type="match status" value="1"/>
</dbReference>
<feature type="non-terminal residue" evidence="2">
    <location>
        <position position="1"/>
    </location>
</feature>
<reference evidence="2" key="1">
    <citation type="submission" date="2015-07" db="EMBL/GenBank/DDBJ databases">
        <title>Adaptation to a free-living lifestyle via gene acquisitions in the diplomonad Trepomonas sp. PC1.</title>
        <authorList>
            <person name="Xu F."/>
            <person name="Jerlstrom-Hultqvist J."/>
            <person name="Kolisko M."/>
            <person name="Simpson A.G.B."/>
            <person name="Roger A.J."/>
            <person name="Svard S.G."/>
            <person name="Andersson J.O."/>
        </authorList>
    </citation>
    <scope>NUCLEOTIDE SEQUENCE</scope>
    <source>
        <strain evidence="2">PC1</strain>
    </source>
</reference>